<organism evidence="2 5">
    <name type="scientific">Pyrobaculum aerophilum</name>
    <dbReference type="NCBI Taxonomy" id="13773"/>
    <lineage>
        <taxon>Archaea</taxon>
        <taxon>Thermoproteota</taxon>
        <taxon>Thermoprotei</taxon>
        <taxon>Thermoproteales</taxon>
        <taxon>Thermoproteaceae</taxon>
        <taxon>Pyrobaculum</taxon>
    </lineage>
</organism>
<dbReference type="Proteomes" id="UP000256877">
    <property type="component" value="Unassembled WGS sequence"/>
</dbReference>
<sequence>MAPNKITRRQALYVIAGAAVAAAVGGGILSMLGRSSGEQSTVSGEITLLARSAYHQTIHQNGLIPYFNKQYPNVRVNYIPKGYNDEYQIFVLAMRNKSSDYDVAYIDEPWTTLALIRGWAEPLGDVDLSGVPDLVANLGKYNGQIYAVPITGNFNFMFYNSKILEEIGENPPRSWDDVLRIAQEVTEKLAPNVYGWSGNYPSVVDDVYLTVLLSLGGHVFDPKDRVTPVFYSQEAIDALNIVKELARWAHPKTLSWTSLTEYSDAILQGEIAMGQVWNGWVARVDDPSVSKVVGQIEIMPDPGKYQVSQTGIWYYIVPVYSLKKDLGKLYVEVATSYGAQKYASINAGLPPTRITVYQDPDVQQQNRLASSYVKIAQAAQPARTSPIWMDAYDYLNRQMLNAILGKISVEEAIKNCQNELVQLSKQAGLI</sequence>
<protein>
    <submittedName>
        <fullName evidence="2">Sugar ABC transporter substrate-binding protein</fullName>
    </submittedName>
</protein>
<dbReference type="InterPro" id="IPR050490">
    <property type="entry name" value="Bact_solute-bd_prot1"/>
</dbReference>
<dbReference type="InterPro" id="IPR006311">
    <property type="entry name" value="TAT_signal"/>
</dbReference>
<dbReference type="Gene3D" id="3.40.190.10">
    <property type="entry name" value="Periplasmic binding protein-like II"/>
    <property type="match status" value="2"/>
</dbReference>
<dbReference type="PANTHER" id="PTHR43649">
    <property type="entry name" value="ARABINOSE-BINDING PROTEIN-RELATED"/>
    <property type="match status" value="1"/>
</dbReference>
<dbReference type="PROSITE" id="PS51318">
    <property type="entry name" value="TAT"/>
    <property type="match status" value="1"/>
</dbReference>
<keyword evidence="1" id="KW-1133">Transmembrane helix</keyword>
<feature type="transmembrane region" description="Helical" evidence="1">
    <location>
        <begin position="12"/>
        <end position="33"/>
    </location>
</feature>
<evidence type="ECO:0000313" key="4">
    <source>
        <dbReference type="Proteomes" id="UP000256877"/>
    </source>
</evidence>
<reference evidence="4 5" key="1">
    <citation type="submission" date="2017-07" db="EMBL/GenBank/DDBJ databases">
        <title>Draft genome sequence of aerobic hyperthermophilic archaea, Pyrobaculum aerophilum YKB31 and YKB32.</title>
        <authorList>
            <person name="Mochizuki T."/>
            <person name="Berliner A.J."/>
            <person name="Yoshida-Takashima Y."/>
            <person name="Takaki Y."/>
            <person name="Nunoura T."/>
            <person name="Takai K."/>
        </authorList>
    </citation>
    <scope>NUCLEOTIDE SEQUENCE [LARGE SCALE GENOMIC DNA]</scope>
    <source>
        <strain evidence="2 5">YKB31</strain>
        <strain evidence="3 4">YKB32</strain>
    </source>
</reference>
<accession>A0A371QVP6</accession>
<dbReference type="EMBL" id="NMUF01000025">
    <property type="protein sequence ID" value="RFA97518.1"/>
    <property type="molecule type" value="Genomic_DNA"/>
</dbReference>
<evidence type="ECO:0000313" key="3">
    <source>
        <dbReference type="EMBL" id="RFA97518.1"/>
    </source>
</evidence>
<comment type="caution">
    <text evidence="2">The sequence shown here is derived from an EMBL/GenBank/DDBJ whole genome shotgun (WGS) entry which is preliminary data.</text>
</comment>
<dbReference type="InterPro" id="IPR006059">
    <property type="entry name" value="SBP"/>
</dbReference>
<name>A0A371QVP6_9CREN</name>
<dbReference type="Proteomes" id="UP000257123">
    <property type="component" value="Unassembled WGS sequence"/>
</dbReference>
<dbReference type="EMBL" id="NMUE01000043">
    <property type="protein sequence ID" value="RFA94188.1"/>
    <property type="molecule type" value="Genomic_DNA"/>
</dbReference>
<dbReference type="SUPFAM" id="SSF53850">
    <property type="entry name" value="Periplasmic binding protein-like II"/>
    <property type="match status" value="1"/>
</dbReference>
<keyword evidence="1" id="KW-0812">Transmembrane</keyword>
<gene>
    <name evidence="2" type="ORF">CGL51_11000</name>
    <name evidence="3" type="ORF">CGL52_08950</name>
</gene>
<dbReference type="Pfam" id="PF01547">
    <property type="entry name" value="SBP_bac_1"/>
    <property type="match status" value="1"/>
</dbReference>
<evidence type="ECO:0000313" key="2">
    <source>
        <dbReference type="EMBL" id="RFA94188.1"/>
    </source>
</evidence>
<keyword evidence="1" id="KW-0472">Membrane</keyword>
<dbReference type="PANTHER" id="PTHR43649:SF12">
    <property type="entry name" value="DIACETYLCHITOBIOSE BINDING PROTEIN DASA"/>
    <property type="match status" value="1"/>
</dbReference>
<evidence type="ECO:0000313" key="5">
    <source>
        <dbReference type="Proteomes" id="UP000257123"/>
    </source>
</evidence>
<evidence type="ECO:0000256" key="1">
    <source>
        <dbReference type="SAM" id="Phobius"/>
    </source>
</evidence>
<proteinExistence type="predicted"/>
<dbReference type="AlphaFoldDB" id="A0A371QVP6"/>